<sequence>MIYLRSKFFSNSFLNRPENIGLEDFVEETIEAEAHLKAQVLIEEIPTGKDYAFGRFRKRIRTKVDATELVSDEEIRLLLHSKIKEQINLAVVEVAEEGHRERVASIQERLDETDEKDGEEDNEEGGEDENGEEGDNDNEEHLEKIDGEDNEDEDEDEVGEVRSFLTRGVQQIHS</sequence>
<organism evidence="2 3">
    <name type="scientific">Aureobasidium pullulans</name>
    <name type="common">Black yeast</name>
    <name type="synonym">Pullularia pullulans</name>
    <dbReference type="NCBI Taxonomy" id="5580"/>
    <lineage>
        <taxon>Eukaryota</taxon>
        <taxon>Fungi</taxon>
        <taxon>Dikarya</taxon>
        <taxon>Ascomycota</taxon>
        <taxon>Pezizomycotina</taxon>
        <taxon>Dothideomycetes</taxon>
        <taxon>Dothideomycetidae</taxon>
        <taxon>Dothideales</taxon>
        <taxon>Saccotheciaceae</taxon>
        <taxon>Aureobasidium</taxon>
    </lineage>
</organism>
<protein>
    <submittedName>
        <fullName evidence="2">Uncharacterized protein</fullName>
    </submittedName>
</protein>
<name>A0A4S9XUA3_AURPU</name>
<reference evidence="2 3" key="1">
    <citation type="submission" date="2018-10" db="EMBL/GenBank/DDBJ databases">
        <title>Fifty Aureobasidium pullulans genomes reveal a recombining polyextremotolerant generalist.</title>
        <authorList>
            <person name="Gostincar C."/>
            <person name="Turk M."/>
            <person name="Zajc J."/>
            <person name="Gunde-Cimerman N."/>
        </authorList>
    </citation>
    <scope>NUCLEOTIDE SEQUENCE [LARGE SCALE GENOMIC DNA]</scope>
    <source>
        <strain evidence="2 3">EXF-3403</strain>
    </source>
</reference>
<feature type="region of interest" description="Disordered" evidence="1">
    <location>
        <begin position="102"/>
        <end position="174"/>
    </location>
</feature>
<dbReference type="EMBL" id="QZBT01000069">
    <property type="protein sequence ID" value="THZ82887.1"/>
    <property type="molecule type" value="Genomic_DNA"/>
</dbReference>
<evidence type="ECO:0000313" key="2">
    <source>
        <dbReference type="EMBL" id="THZ82887.1"/>
    </source>
</evidence>
<evidence type="ECO:0000256" key="1">
    <source>
        <dbReference type="SAM" id="MobiDB-lite"/>
    </source>
</evidence>
<evidence type="ECO:0000313" key="3">
    <source>
        <dbReference type="Proteomes" id="UP000310039"/>
    </source>
</evidence>
<proteinExistence type="predicted"/>
<gene>
    <name evidence="2" type="ORF">D6C84_05402</name>
</gene>
<dbReference type="AlphaFoldDB" id="A0A4S9XUA3"/>
<comment type="caution">
    <text evidence="2">The sequence shown here is derived from an EMBL/GenBank/DDBJ whole genome shotgun (WGS) entry which is preliminary data.</text>
</comment>
<accession>A0A4S9XUA3</accession>
<dbReference type="Proteomes" id="UP000310039">
    <property type="component" value="Unassembled WGS sequence"/>
</dbReference>
<feature type="compositionally biased region" description="Acidic residues" evidence="1">
    <location>
        <begin position="111"/>
        <end position="138"/>
    </location>
</feature>
<feature type="compositionally biased region" description="Acidic residues" evidence="1">
    <location>
        <begin position="148"/>
        <end position="158"/>
    </location>
</feature>